<feature type="compositionally biased region" description="Polar residues" evidence="8">
    <location>
        <begin position="453"/>
        <end position="470"/>
    </location>
</feature>
<feature type="compositionally biased region" description="Basic and acidic residues" evidence="8">
    <location>
        <begin position="381"/>
        <end position="394"/>
    </location>
</feature>
<comment type="subcellular location">
    <subcellularLocation>
        <location evidence="1">Cytoplasm</location>
        <location evidence="1">Cytoskeleton</location>
        <location evidence="1">Spindle</location>
    </subcellularLocation>
</comment>
<dbReference type="PANTHER" id="PTHR21567:SF9">
    <property type="entry name" value="CLIP-ASSOCIATING PROTEIN"/>
    <property type="match status" value="1"/>
</dbReference>
<feature type="compositionally biased region" description="Polar residues" evidence="8">
    <location>
        <begin position="305"/>
        <end position="325"/>
    </location>
</feature>
<evidence type="ECO:0000256" key="5">
    <source>
        <dbReference type="ARBA" id="ARBA00022701"/>
    </source>
</evidence>
<dbReference type="GO" id="GO:0005881">
    <property type="term" value="C:cytoplasmic microtubule"/>
    <property type="evidence" value="ECO:0007669"/>
    <property type="project" value="TreeGrafter"/>
</dbReference>
<dbReference type="InterPro" id="IPR034085">
    <property type="entry name" value="TOG"/>
</dbReference>
<dbReference type="GO" id="GO:0008017">
    <property type="term" value="F:microtubule binding"/>
    <property type="evidence" value="ECO:0007669"/>
    <property type="project" value="TreeGrafter"/>
</dbReference>
<reference evidence="10 11" key="1">
    <citation type="submission" date="2015-01" db="EMBL/GenBank/DDBJ databases">
        <title>The Genome Sequence of Exophiala sideris CBS121828.</title>
        <authorList>
            <consortium name="The Broad Institute Genomics Platform"/>
            <person name="Cuomo C."/>
            <person name="de Hoog S."/>
            <person name="Gorbushina A."/>
            <person name="Stielow B."/>
            <person name="Teixiera M."/>
            <person name="Abouelleil A."/>
            <person name="Chapman S.B."/>
            <person name="Priest M."/>
            <person name="Young S.K."/>
            <person name="Wortman J."/>
            <person name="Nusbaum C."/>
            <person name="Birren B."/>
        </authorList>
    </citation>
    <scope>NUCLEOTIDE SEQUENCE [LARGE SCALE GENOMIC DNA]</scope>
    <source>
        <strain evidence="10 11">CBS 121828</strain>
    </source>
</reference>
<dbReference type="STRING" id="1016849.A0A0D1ZAA9"/>
<dbReference type="InterPro" id="IPR024395">
    <property type="entry name" value="CLASP_N_dom"/>
</dbReference>
<feature type="compositionally biased region" description="Basic and acidic residues" evidence="8">
    <location>
        <begin position="277"/>
        <end position="288"/>
    </location>
</feature>
<comment type="function">
    <text evidence="7">Microtubule binding protein that promotes the stabilization of dynamic microtubules. Required for mitotic spindle formation.</text>
</comment>
<feature type="compositionally biased region" description="Basic and acidic residues" evidence="8">
    <location>
        <begin position="345"/>
        <end position="355"/>
    </location>
</feature>
<dbReference type="PANTHER" id="PTHR21567">
    <property type="entry name" value="CLASP"/>
    <property type="match status" value="1"/>
</dbReference>
<dbReference type="InterPro" id="IPR016024">
    <property type="entry name" value="ARM-type_fold"/>
</dbReference>
<dbReference type="GO" id="GO:0005815">
    <property type="term" value="C:microtubule organizing center"/>
    <property type="evidence" value="ECO:0007669"/>
    <property type="project" value="TreeGrafter"/>
</dbReference>
<keyword evidence="6" id="KW-0131">Cell cycle</keyword>
<feature type="region of interest" description="Disordered" evidence="8">
    <location>
        <begin position="578"/>
        <end position="636"/>
    </location>
</feature>
<dbReference type="HOGENOM" id="CLU_016100_0_0_1"/>
<feature type="region of interest" description="Disordered" evidence="8">
    <location>
        <begin position="276"/>
        <end position="408"/>
    </location>
</feature>
<evidence type="ECO:0000256" key="6">
    <source>
        <dbReference type="ARBA" id="ARBA00022776"/>
    </source>
</evidence>
<evidence type="ECO:0000313" key="10">
    <source>
        <dbReference type="EMBL" id="KIV83728.1"/>
    </source>
</evidence>
<organism evidence="10 11">
    <name type="scientific">Exophiala sideris</name>
    <dbReference type="NCBI Taxonomy" id="1016849"/>
    <lineage>
        <taxon>Eukaryota</taxon>
        <taxon>Fungi</taxon>
        <taxon>Dikarya</taxon>
        <taxon>Ascomycota</taxon>
        <taxon>Pezizomycotina</taxon>
        <taxon>Eurotiomycetes</taxon>
        <taxon>Chaetothyriomycetidae</taxon>
        <taxon>Chaetothyriales</taxon>
        <taxon>Herpotrichiellaceae</taxon>
        <taxon>Exophiala</taxon>
    </lineage>
</organism>
<protein>
    <recommendedName>
        <fullName evidence="9">TOG domain-containing protein</fullName>
    </recommendedName>
</protein>
<dbReference type="GO" id="GO:0051301">
    <property type="term" value="P:cell division"/>
    <property type="evidence" value="ECO:0007669"/>
    <property type="project" value="UniProtKB-KW"/>
</dbReference>
<dbReference type="GO" id="GO:0005876">
    <property type="term" value="C:spindle microtubule"/>
    <property type="evidence" value="ECO:0007669"/>
    <property type="project" value="TreeGrafter"/>
</dbReference>
<feature type="region of interest" description="Disordered" evidence="8">
    <location>
        <begin position="422"/>
        <end position="485"/>
    </location>
</feature>
<dbReference type="AlphaFoldDB" id="A0A0D1ZAA9"/>
<feature type="compositionally biased region" description="Polar residues" evidence="8">
    <location>
        <begin position="356"/>
        <end position="380"/>
    </location>
</feature>
<dbReference type="Pfam" id="PF12348">
    <property type="entry name" value="CLASP_N"/>
    <property type="match status" value="1"/>
</dbReference>
<dbReference type="InterPro" id="IPR011989">
    <property type="entry name" value="ARM-like"/>
</dbReference>
<dbReference type="GO" id="GO:1990023">
    <property type="term" value="C:mitotic spindle midzone"/>
    <property type="evidence" value="ECO:0007669"/>
    <property type="project" value="TreeGrafter"/>
</dbReference>
<feature type="region of interest" description="Disordered" evidence="8">
    <location>
        <begin position="501"/>
        <end position="527"/>
    </location>
</feature>
<keyword evidence="6" id="KW-0498">Mitosis</keyword>
<name>A0A0D1ZAA9_9EURO</name>
<dbReference type="EMBL" id="KN846952">
    <property type="protein sequence ID" value="KIV83728.1"/>
    <property type="molecule type" value="Genomic_DNA"/>
</dbReference>
<evidence type="ECO:0000256" key="8">
    <source>
        <dbReference type="SAM" id="MobiDB-lite"/>
    </source>
</evidence>
<comment type="similarity">
    <text evidence="2">Belongs to the CLASP family.</text>
</comment>
<dbReference type="GO" id="GO:0060172">
    <property type="term" value="P:astral microtubule depolymerization"/>
    <property type="evidence" value="ECO:0007669"/>
    <property type="project" value="TreeGrafter"/>
</dbReference>
<evidence type="ECO:0000256" key="3">
    <source>
        <dbReference type="ARBA" id="ARBA00011375"/>
    </source>
</evidence>
<proteinExistence type="inferred from homology"/>
<dbReference type="Gene3D" id="1.25.10.10">
    <property type="entry name" value="Leucine-rich Repeat Variant"/>
    <property type="match status" value="1"/>
</dbReference>
<dbReference type="SUPFAM" id="SSF48371">
    <property type="entry name" value="ARM repeat"/>
    <property type="match status" value="1"/>
</dbReference>
<dbReference type="Proteomes" id="UP000053599">
    <property type="component" value="Unassembled WGS sequence"/>
</dbReference>
<evidence type="ECO:0000256" key="1">
    <source>
        <dbReference type="ARBA" id="ARBA00004186"/>
    </source>
</evidence>
<feature type="domain" description="TOG" evidence="9">
    <location>
        <begin position="56"/>
        <end position="293"/>
    </location>
</feature>
<comment type="subunit">
    <text evidence="3">Interacts with microtubules.</text>
</comment>
<feature type="compositionally biased region" description="Basic and acidic residues" evidence="8">
    <location>
        <begin position="601"/>
        <end position="611"/>
    </location>
</feature>
<dbReference type="OrthoDB" id="10259902at2759"/>
<evidence type="ECO:0000256" key="2">
    <source>
        <dbReference type="ARBA" id="ARBA00009549"/>
    </source>
</evidence>
<sequence>MLACCRPRAGKKARRSDAAKAGFLNKFDKSISAAGKAIWFAVASTRAKMIGKSYVDILNFLQYEFTFPETEDTWKKRQDLLISLSELLETRKEDSVLPKDFVEKVKVTLPDIVGAASSERTTLSSQGCRALQNIARHLETQIQPQLDILLPALITLCGSTKSVNQKNASETILNICKHAGYSHRLFYHICSASKDRRNPPRIFAPEWLRILLKTYRGQMDRNKDGELAQKAIYEGLRDGQVKVRENSRAAYWEFATYDVAGARMIMGSLNSHAQAALRDDPHNPDRSSAKAAKAPRPGSALASIKAQSKQQLQQHRGNTPASVKSTDFAFGPMEEVHPAPASKNAAEHGRDKQDRQVQSSTQHSEQAASSRHGSRPTSQKSSKDSKIETTKDLKTSSPQVEARPLLSAPVRRGRIIATPIAPMMPSQRPCSRGESCKKPHDTKDKHVAEKSSGRQTPVTQHGKENMSSTTSHHRKTASRNETIKTEEKELVATTNLQYGKKTGRQTPVIAEDKEPSAPPTPEPLQKEYHPVPAFVEDKAMSAPGAYKDILKEDVADTELLQQRALPPSLPLRPVQAFAPENQFTPPPERAIDRSTSPQHIPDGKENTDQPWRKKHSPNRSPMRPPKRTPQRRNSIASAKKHLATAIELLRHGTLDALGYRRLRMLFETHPQVLITRQEQFNELFELLIANLSSLDEISEPREKRVGNLNHPAYNRHTIVMMLSDLFQQYPQWPEPQPGMTLSALIIARCNHTSSYASAVSAIEEAAMILSNSTQNPLATIDVVLDTMEEVERIIITNDPIITPRSTTTQLYNSLQSVATDFGPEKPRFAVRLPIIMAFGINILIILLSRVTLHAQTLFTIQEDRLASYAEHLLTTYTSVLRRYIMNFCTALHAVIKPEKRFYSYFSKETDKNLIHYYVAGASGPVYGSLGDTGRVVMPGTDSDFDSGEPGPTYNPNSDVSDNWKLLSTTHRHGVLNQHMGNMQKHAAGNRSAGVAIPGAVGIDRTYGIRSPAITESEDSGNIIVLGVTEDE</sequence>
<accession>A0A0D1ZAA9</accession>
<dbReference type="GO" id="GO:0090307">
    <property type="term" value="P:mitotic spindle assembly"/>
    <property type="evidence" value="ECO:0007669"/>
    <property type="project" value="TreeGrafter"/>
</dbReference>
<keyword evidence="4" id="KW-0132">Cell division</keyword>
<evidence type="ECO:0000256" key="7">
    <source>
        <dbReference type="ARBA" id="ARBA00024889"/>
    </source>
</evidence>
<evidence type="ECO:0000259" key="9">
    <source>
        <dbReference type="SMART" id="SM01349"/>
    </source>
</evidence>
<gene>
    <name evidence="10" type="ORF">PV11_05727</name>
</gene>
<evidence type="ECO:0000256" key="4">
    <source>
        <dbReference type="ARBA" id="ARBA00022618"/>
    </source>
</evidence>
<dbReference type="SMART" id="SM01349">
    <property type="entry name" value="TOG"/>
    <property type="match status" value="1"/>
</dbReference>
<evidence type="ECO:0000313" key="11">
    <source>
        <dbReference type="Proteomes" id="UP000053599"/>
    </source>
</evidence>
<feature type="compositionally biased region" description="Basic and acidic residues" evidence="8">
    <location>
        <begin position="434"/>
        <end position="452"/>
    </location>
</feature>
<keyword evidence="5" id="KW-0493">Microtubule</keyword>